<name>D7KNA1_ARALL</name>
<evidence type="ECO:0000313" key="2">
    <source>
        <dbReference type="Proteomes" id="UP000008694"/>
    </source>
</evidence>
<dbReference type="CDD" id="cd06464">
    <property type="entry name" value="ACD_sHsps-like"/>
    <property type="match status" value="1"/>
</dbReference>
<keyword evidence="2" id="KW-1185">Reference proteome</keyword>
<proteinExistence type="predicted"/>
<reference evidence="2" key="1">
    <citation type="journal article" date="2011" name="Nat. Genet.">
        <title>The Arabidopsis lyrata genome sequence and the basis of rapid genome size change.</title>
        <authorList>
            <person name="Hu T.T."/>
            <person name="Pattyn P."/>
            <person name="Bakker E.G."/>
            <person name="Cao J."/>
            <person name="Cheng J.-F."/>
            <person name="Clark R.M."/>
            <person name="Fahlgren N."/>
            <person name="Fawcett J.A."/>
            <person name="Grimwood J."/>
            <person name="Gundlach H."/>
            <person name="Haberer G."/>
            <person name="Hollister J.D."/>
            <person name="Ossowski S."/>
            <person name="Ottilar R.P."/>
            <person name="Salamov A.A."/>
            <person name="Schneeberger K."/>
            <person name="Spannagl M."/>
            <person name="Wang X."/>
            <person name="Yang L."/>
            <person name="Nasrallah M.E."/>
            <person name="Bergelson J."/>
            <person name="Carrington J.C."/>
            <person name="Gaut B.S."/>
            <person name="Schmutz J."/>
            <person name="Mayer K.F.X."/>
            <person name="Van de Peer Y."/>
            <person name="Grigoriev I.V."/>
            <person name="Nordborg M."/>
            <person name="Weigel D."/>
            <person name="Guo Y.-L."/>
        </authorList>
    </citation>
    <scope>NUCLEOTIDE SEQUENCE [LARGE SCALE GENOMIC DNA]</scope>
    <source>
        <strain evidence="2">cv. MN47</strain>
    </source>
</reference>
<accession>D7KNA1</accession>
<sequence length="117" mass="13064">MSASSSRESTSAAGDRNFKVEIKEYGGGKGPVRYFFDEDSCIARVDVPGCSRFSSVHPLEKTNVGFRTEEVDENNNPLRTYSGFVKFPTVYDPKNAELKVDSGVLWVTVPRKQHRQG</sequence>
<dbReference type="AlphaFoldDB" id="D7KNA1"/>
<dbReference type="HOGENOM" id="CLU_2088120_0_0_1"/>
<evidence type="ECO:0000313" key="1">
    <source>
        <dbReference type="EMBL" id="EFH66178.1"/>
    </source>
</evidence>
<dbReference type="EMBL" id="GL348713">
    <property type="protein sequence ID" value="EFH66178.1"/>
    <property type="molecule type" value="Genomic_DNA"/>
</dbReference>
<protein>
    <submittedName>
        <fullName evidence="1">Predicted protein</fullName>
    </submittedName>
</protein>
<dbReference type="Gramene" id="Al_scaffold_0001_1236">
    <property type="protein sequence ID" value="Al_scaffold_0001_1236"/>
    <property type="gene ID" value="Al_scaffold_0001_1236"/>
</dbReference>
<organism evidence="2">
    <name type="scientific">Arabidopsis lyrata subsp. lyrata</name>
    <name type="common">Lyre-leaved rock-cress</name>
    <dbReference type="NCBI Taxonomy" id="81972"/>
    <lineage>
        <taxon>Eukaryota</taxon>
        <taxon>Viridiplantae</taxon>
        <taxon>Streptophyta</taxon>
        <taxon>Embryophyta</taxon>
        <taxon>Tracheophyta</taxon>
        <taxon>Spermatophyta</taxon>
        <taxon>Magnoliopsida</taxon>
        <taxon>eudicotyledons</taxon>
        <taxon>Gunneridae</taxon>
        <taxon>Pentapetalae</taxon>
        <taxon>rosids</taxon>
        <taxon>malvids</taxon>
        <taxon>Brassicales</taxon>
        <taxon>Brassicaceae</taxon>
        <taxon>Camelineae</taxon>
        <taxon>Arabidopsis</taxon>
    </lineage>
</organism>
<dbReference type="Proteomes" id="UP000008694">
    <property type="component" value="Unassembled WGS sequence"/>
</dbReference>
<dbReference type="STRING" id="81972.D7KNA1"/>
<gene>
    <name evidence="1" type="ORF">ARALYDRAFT_678913</name>
</gene>